<feature type="compositionally biased region" description="Polar residues" evidence="1">
    <location>
        <begin position="405"/>
        <end position="414"/>
    </location>
</feature>
<dbReference type="AlphaFoldDB" id="A0A1I8FP71"/>
<proteinExistence type="predicted"/>
<feature type="compositionally biased region" description="Low complexity" evidence="1">
    <location>
        <begin position="420"/>
        <end position="435"/>
    </location>
</feature>
<dbReference type="GO" id="GO:0030139">
    <property type="term" value="C:endocytic vesicle"/>
    <property type="evidence" value="ECO:0007669"/>
    <property type="project" value="TreeGrafter"/>
</dbReference>
<protein>
    <submittedName>
        <fullName evidence="4">DH domain-containing protein</fullName>
    </submittedName>
</protein>
<sequence>PSVCPVIPPLFLPSPLWHYRPSLSGSFYEAPRDDESPARPPRPSHFPAPMCGVCRRTSMTATSPEQRGDGSFQKSHRNARQKANPAKQTMTTVKEAQCCLQCIVKSQPKTVLENSSSKMRPASLDGSIISRIERAARPQGRKDLQGSPAPQNAEWLQAVSASAIRSRVFLLQPGKRRAALSPRPLIGASTSPANAEKEKRGLPARYSRVTARAQQSSLGRGRHGSIGPGCRCSAWRRSFAQQFFNRHLDEDLMTGSCQSHGCSSNLPVIAVAKVAVDCDDRLRIRDRRALRSDSQPGGLQIPLHFCAPAVALASREGMRAIISVGSNPKMSGGLKPPSGCKPRRNSFTLLFPGPKDESSERPSSAAAAHDMFPPNSDSWRRLHHRADRFVRPRFAGTPGERGRQLQLSRASTAASACPSGASTPTGARRAAGTASQRVQLRAGRRLGLAAAAGRSSSLENLAFGRDSRGSKEDKADAFLRNLRLHTLFSLQVVSQTTGTSCHDYLSQCDECGLPRHNNELLSEISADLAPGAWAQPSDRTLTAGKAVRQQAAIWELCQTELNILRHLKTIIEIYIAVIHYLQSSASLLLDVDTDRLFPDVAAVFSSPLRPVDEAPPAGPRACGHIRGPVRPRDFAEGFIRFGRRSSSRRWPSACGSPRARTTFVSWRKTKRSTTSGLKSPVLKNYNSNDCSMDLQLKSLLTMPFQRLTKYGLLLQEIQRHTEDGEGSRGLGAHGEGLRVQ</sequence>
<dbReference type="InterPro" id="IPR000219">
    <property type="entry name" value="DH_dom"/>
</dbReference>
<dbReference type="Pfam" id="PF00621">
    <property type="entry name" value="RhoGEF"/>
    <property type="match status" value="1"/>
</dbReference>
<feature type="region of interest" description="Disordered" evidence="1">
    <location>
        <begin position="29"/>
        <end position="90"/>
    </location>
</feature>
<dbReference type="PANTHER" id="PTHR13217:SF11">
    <property type="entry name" value="PLECKSTRIN HOMOLOGY DOMAIN-CONTAINING FAMILY G MEMBER 5"/>
    <property type="match status" value="1"/>
</dbReference>
<name>A0A1I8FP71_9PLAT</name>
<feature type="domain" description="DH" evidence="2">
    <location>
        <begin position="548"/>
        <end position="740"/>
    </location>
</feature>
<organism evidence="3 4">
    <name type="scientific">Macrostomum lignano</name>
    <dbReference type="NCBI Taxonomy" id="282301"/>
    <lineage>
        <taxon>Eukaryota</taxon>
        <taxon>Metazoa</taxon>
        <taxon>Spiralia</taxon>
        <taxon>Lophotrochozoa</taxon>
        <taxon>Platyhelminthes</taxon>
        <taxon>Rhabditophora</taxon>
        <taxon>Macrostomorpha</taxon>
        <taxon>Macrostomida</taxon>
        <taxon>Macrostomidae</taxon>
        <taxon>Macrostomum</taxon>
    </lineage>
</organism>
<keyword evidence="3" id="KW-1185">Reference proteome</keyword>
<dbReference type="GO" id="GO:0005085">
    <property type="term" value="F:guanyl-nucleotide exchange factor activity"/>
    <property type="evidence" value="ECO:0007669"/>
    <property type="project" value="InterPro"/>
</dbReference>
<evidence type="ECO:0000259" key="2">
    <source>
        <dbReference type="PROSITE" id="PS50010"/>
    </source>
</evidence>
<dbReference type="Proteomes" id="UP000095280">
    <property type="component" value="Unplaced"/>
</dbReference>
<evidence type="ECO:0000313" key="4">
    <source>
        <dbReference type="WBParaSite" id="maker-unitig_42842-snap-gene-0.2-mRNA-1"/>
    </source>
</evidence>
<dbReference type="GO" id="GO:0043542">
    <property type="term" value="P:endothelial cell migration"/>
    <property type="evidence" value="ECO:0007669"/>
    <property type="project" value="TreeGrafter"/>
</dbReference>
<dbReference type="Gene3D" id="1.20.900.10">
    <property type="entry name" value="Dbl homology (DH) domain"/>
    <property type="match status" value="1"/>
</dbReference>
<dbReference type="SUPFAM" id="SSF48065">
    <property type="entry name" value="DBL homology domain (DH-domain)"/>
    <property type="match status" value="1"/>
</dbReference>
<dbReference type="InterPro" id="IPR040181">
    <property type="entry name" value="PKHG5/7"/>
</dbReference>
<dbReference type="GO" id="GO:0030424">
    <property type="term" value="C:axon"/>
    <property type="evidence" value="ECO:0007669"/>
    <property type="project" value="TreeGrafter"/>
</dbReference>
<evidence type="ECO:0000256" key="1">
    <source>
        <dbReference type="SAM" id="MobiDB-lite"/>
    </source>
</evidence>
<dbReference type="PANTHER" id="PTHR13217">
    <property type="entry name" value="PLECKSTRIN HOMOLOGY DOMAIN-CONTAINING FAMILY G MEMBER 7"/>
    <property type="match status" value="1"/>
</dbReference>
<dbReference type="GO" id="GO:0007266">
    <property type="term" value="P:Rho protein signal transduction"/>
    <property type="evidence" value="ECO:0007669"/>
    <property type="project" value="TreeGrafter"/>
</dbReference>
<dbReference type="InterPro" id="IPR001331">
    <property type="entry name" value="GDS_CDC24_CS"/>
</dbReference>
<dbReference type="GO" id="GO:0005886">
    <property type="term" value="C:plasma membrane"/>
    <property type="evidence" value="ECO:0007669"/>
    <property type="project" value="TreeGrafter"/>
</dbReference>
<dbReference type="WBParaSite" id="maker-unitig_42842-snap-gene-0.2-mRNA-1">
    <property type="protein sequence ID" value="maker-unitig_42842-snap-gene-0.2-mRNA-1"/>
    <property type="gene ID" value="maker-unitig_42842-snap-gene-0.2"/>
</dbReference>
<evidence type="ECO:0000313" key="3">
    <source>
        <dbReference type="Proteomes" id="UP000095280"/>
    </source>
</evidence>
<reference evidence="4" key="1">
    <citation type="submission" date="2016-11" db="UniProtKB">
        <authorList>
            <consortium name="WormBaseParasite"/>
        </authorList>
    </citation>
    <scope>IDENTIFICATION</scope>
</reference>
<feature type="region of interest" description="Disordered" evidence="1">
    <location>
        <begin position="721"/>
        <end position="740"/>
    </location>
</feature>
<dbReference type="PROSITE" id="PS00741">
    <property type="entry name" value="DH_1"/>
    <property type="match status" value="1"/>
</dbReference>
<dbReference type="InterPro" id="IPR035899">
    <property type="entry name" value="DBL_dom_sf"/>
</dbReference>
<feature type="region of interest" description="Disordered" evidence="1">
    <location>
        <begin position="329"/>
        <end position="436"/>
    </location>
</feature>
<dbReference type="PROSITE" id="PS50010">
    <property type="entry name" value="DH_2"/>
    <property type="match status" value="1"/>
</dbReference>
<accession>A0A1I8FP71</accession>